<dbReference type="GO" id="GO:0015074">
    <property type="term" value="P:DNA integration"/>
    <property type="evidence" value="ECO:0007669"/>
    <property type="project" value="UniProtKB-KW"/>
</dbReference>
<dbReference type="Proteomes" id="UP000269221">
    <property type="component" value="Unassembled WGS sequence"/>
</dbReference>
<keyword evidence="7" id="KW-0229">DNA integration</keyword>
<keyword evidence="5" id="KW-0255">Endonuclease</keyword>
<protein>
    <recommendedName>
        <fullName evidence="10">Integrase-type domain-containing protein</fullName>
    </recommendedName>
</protein>
<gene>
    <name evidence="11" type="ORF">DUI87_35622</name>
</gene>
<keyword evidence="12" id="KW-1185">Reference proteome</keyword>
<organism evidence="11 12">
    <name type="scientific">Hirundo rustica rustica</name>
    <dbReference type="NCBI Taxonomy" id="333673"/>
    <lineage>
        <taxon>Eukaryota</taxon>
        <taxon>Metazoa</taxon>
        <taxon>Chordata</taxon>
        <taxon>Craniata</taxon>
        <taxon>Vertebrata</taxon>
        <taxon>Euteleostomi</taxon>
        <taxon>Archelosauria</taxon>
        <taxon>Archosauria</taxon>
        <taxon>Dinosauria</taxon>
        <taxon>Saurischia</taxon>
        <taxon>Theropoda</taxon>
        <taxon>Coelurosauria</taxon>
        <taxon>Aves</taxon>
        <taxon>Neognathae</taxon>
        <taxon>Neoaves</taxon>
        <taxon>Telluraves</taxon>
        <taxon>Australaves</taxon>
        <taxon>Passeriformes</taxon>
        <taxon>Sylvioidea</taxon>
        <taxon>Hirundinidae</taxon>
        <taxon>Hirundo</taxon>
    </lineage>
</organism>
<evidence type="ECO:0000256" key="6">
    <source>
        <dbReference type="ARBA" id="ARBA00022801"/>
    </source>
</evidence>
<evidence type="ECO:0000313" key="11">
    <source>
        <dbReference type="EMBL" id="RMB88035.1"/>
    </source>
</evidence>
<dbReference type="GO" id="GO:0046872">
    <property type="term" value="F:metal ion binding"/>
    <property type="evidence" value="ECO:0007669"/>
    <property type="project" value="UniProtKB-KW"/>
</dbReference>
<keyword evidence="4" id="KW-0479">Metal-binding</keyword>
<evidence type="ECO:0000256" key="2">
    <source>
        <dbReference type="ARBA" id="ARBA00022695"/>
    </source>
</evidence>
<evidence type="ECO:0000256" key="7">
    <source>
        <dbReference type="ARBA" id="ARBA00022908"/>
    </source>
</evidence>
<reference evidence="11 12" key="1">
    <citation type="submission" date="2018-07" db="EMBL/GenBank/DDBJ databases">
        <title>A high quality draft genome assembly of the barn swallow (H. rustica rustica).</title>
        <authorList>
            <person name="Formenti G."/>
            <person name="Chiara M."/>
            <person name="Poveda L."/>
            <person name="Francoijs K.-J."/>
            <person name="Bonisoli-Alquati A."/>
            <person name="Canova L."/>
            <person name="Gianfranceschi L."/>
            <person name="Horner D.S."/>
            <person name="Saino N."/>
        </authorList>
    </citation>
    <scope>NUCLEOTIDE SEQUENCE [LARGE SCALE GENOMIC DNA]</scope>
    <source>
        <strain evidence="11">Chelidonia</strain>
        <tissue evidence="11">Blood</tissue>
    </source>
</reference>
<accession>A0A3M0IH04</accession>
<dbReference type="InterPro" id="IPR001037">
    <property type="entry name" value="Integrase_C_retrovir"/>
</dbReference>
<evidence type="ECO:0000259" key="10">
    <source>
        <dbReference type="PROSITE" id="PS51027"/>
    </source>
</evidence>
<dbReference type="GO" id="GO:0016779">
    <property type="term" value="F:nucleotidyltransferase activity"/>
    <property type="evidence" value="ECO:0007669"/>
    <property type="project" value="UniProtKB-KW"/>
</dbReference>
<feature type="DNA-binding region" description="Integrase-type" evidence="9">
    <location>
        <begin position="45"/>
        <end position="92"/>
    </location>
</feature>
<dbReference type="GO" id="GO:0003677">
    <property type="term" value="F:DNA binding"/>
    <property type="evidence" value="ECO:0007669"/>
    <property type="project" value="UniProtKB-KW"/>
</dbReference>
<dbReference type="AlphaFoldDB" id="A0A3M0IH04"/>
<dbReference type="EMBL" id="QRBI01000360">
    <property type="protein sequence ID" value="RMB88035.1"/>
    <property type="molecule type" value="Genomic_DNA"/>
</dbReference>
<keyword evidence="6" id="KW-0378">Hydrolase</keyword>
<evidence type="ECO:0000256" key="5">
    <source>
        <dbReference type="ARBA" id="ARBA00022759"/>
    </source>
</evidence>
<name>A0A3M0IH04_HIRRU</name>
<keyword evidence="8" id="KW-0238">DNA-binding</keyword>
<evidence type="ECO:0000256" key="9">
    <source>
        <dbReference type="PROSITE-ProRule" id="PRU00506"/>
    </source>
</evidence>
<dbReference type="SUPFAM" id="SSF50122">
    <property type="entry name" value="DNA-binding domain of retroviral integrase"/>
    <property type="match status" value="1"/>
</dbReference>
<keyword evidence="1" id="KW-0808">Transferase</keyword>
<keyword evidence="3" id="KW-0540">Nuclease</keyword>
<evidence type="ECO:0000256" key="1">
    <source>
        <dbReference type="ARBA" id="ARBA00022679"/>
    </source>
</evidence>
<evidence type="ECO:0000256" key="8">
    <source>
        <dbReference type="ARBA" id="ARBA00023125"/>
    </source>
</evidence>
<dbReference type="Gene3D" id="2.30.30.10">
    <property type="entry name" value="Integrase, C-terminal domain superfamily, retroviral"/>
    <property type="match status" value="1"/>
</dbReference>
<comment type="caution">
    <text evidence="11">The sequence shown here is derived from an EMBL/GenBank/DDBJ whole genome shotgun (WGS) entry which is preliminary data.</text>
</comment>
<feature type="domain" description="Integrase-type" evidence="10">
    <location>
        <begin position="45"/>
        <end position="92"/>
    </location>
</feature>
<evidence type="ECO:0000313" key="12">
    <source>
        <dbReference type="Proteomes" id="UP000269221"/>
    </source>
</evidence>
<dbReference type="InterPro" id="IPR036862">
    <property type="entry name" value="Integrase_C_dom_sf_retrovir"/>
</dbReference>
<evidence type="ECO:0000256" key="3">
    <source>
        <dbReference type="ARBA" id="ARBA00022722"/>
    </source>
</evidence>
<evidence type="ECO:0000256" key="4">
    <source>
        <dbReference type="ARBA" id="ARBA00022723"/>
    </source>
</evidence>
<dbReference type="GO" id="GO:0016787">
    <property type="term" value="F:hydrolase activity"/>
    <property type="evidence" value="ECO:0007669"/>
    <property type="project" value="UniProtKB-KW"/>
</dbReference>
<sequence>MEPPSIQLARALFTLNFLNCSFEVLNPPIVHHFGANHQLTIKEKPPVMVKNPEKGKMEGSHELVTWGLGYTCMSTPKGPKWLPSKWVRPYAPKVSGKKGITLPQVTQTAWRQKCKEESAWKELPFPSGP</sequence>
<dbReference type="GO" id="GO:0004519">
    <property type="term" value="F:endonuclease activity"/>
    <property type="evidence" value="ECO:0007669"/>
    <property type="project" value="UniProtKB-KW"/>
</dbReference>
<keyword evidence="2" id="KW-0548">Nucleotidyltransferase</keyword>
<dbReference type="PROSITE" id="PS51027">
    <property type="entry name" value="INTEGRASE_DBD"/>
    <property type="match status" value="1"/>
</dbReference>
<proteinExistence type="predicted"/>